<reference evidence="1 2" key="1">
    <citation type="submission" date="2016-11" db="EMBL/GenBank/DDBJ databases">
        <title>The macronuclear genome of Stentor coeruleus: a giant cell with tiny introns.</title>
        <authorList>
            <person name="Slabodnick M."/>
            <person name="Ruby J.G."/>
            <person name="Reiff S.B."/>
            <person name="Swart E.C."/>
            <person name="Gosai S."/>
            <person name="Prabakaran S."/>
            <person name="Witkowska E."/>
            <person name="Larue G.E."/>
            <person name="Fisher S."/>
            <person name="Freeman R.M."/>
            <person name="Gunawardena J."/>
            <person name="Chu W."/>
            <person name="Stover N.A."/>
            <person name="Gregory B.D."/>
            <person name="Nowacki M."/>
            <person name="Derisi J."/>
            <person name="Roy S.W."/>
            <person name="Marshall W.F."/>
            <person name="Sood P."/>
        </authorList>
    </citation>
    <scope>NUCLEOTIDE SEQUENCE [LARGE SCALE GENOMIC DNA]</scope>
    <source>
        <strain evidence="1">WM001</strain>
    </source>
</reference>
<evidence type="ECO:0008006" key="3">
    <source>
        <dbReference type="Google" id="ProtNLM"/>
    </source>
</evidence>
<dbReference type="PANTHER" id="PTHR46388:SF2">
    <property type="entry name" value="NHL REPEAT-CONTAINING PROTEIN 2"/>
    <property type="match status" value="1"/>
</dbReference>
<dbReference type="InterPro" id="IPR011042">
    <property type="entry name" value="6-blade_b-propeller_TolB-like"/>
</dbReference>
<dbReference type="Proteomes" id="UP000187209">
    <property type="component" value="Unassembled WGS sequence"/>
</dbReference>
<dbReference type="PANTHER" id="PTHR46388">
    <property type="entry name" value="NHL REPEAT-CONTAINING PROTEIN 2"/>
    <property type="match status" value="1"/>
</dbReference>
<dbReference type="SUPFAM" id="SSF101898">
    <property type="entry name" value="NHL repeat"/>
    <property type="match status" value="1"/>
</dbReference>
<dbReference type="OrthoDB" id="289513at2759"/>
<dbReference type="EMBL" id="MPUH01000422">
    <property type="protein sequence ID" value="OMJ80466.1"/>
    <property type="molecule type" value="Genomic_DNA"/>
</dbReference>
<dbReference type="AlphaFoldDB" id="A0A1R2BUN5"/>
<evidence type="ECO:0000313" key="1">
    <source>
        <dbReference type="EMBL" id="OMJ80466.1"/>
    </source>
</evidence>
<dbReference type="Gene3D" id="2.120.10.30">
    <property type="entry name" value="TolB, C-terminal domain"/>
    <property type="match status" value="2"/>
</dbReference>
<sequence length="236" mass="26345">MDLWISNPVDHTVVFIQASTYQLPKATLVRIAGQKGIGNFRDGDLSTALLNSPMSVSYYENKVYVADTLNHCIRVIDIEVKSIKQFSGRCTESGFKDGPPQYNRLYKPDLVGAANGTLFINDSGNNYIRIVDIATGYMKTLWGGACRDANNIASSYSEPEYDVKNSVFYNDNGSIHTMVCDLSLIKTTGKPEEHIFDINDYKDPCFMHITLCENRTHPFVIRAFQASQVSEATTTV</sequence>
<comment type="caution">
    <text evidence="1">The sequence shown here is derived from an EMBL/GenBank/DDBJ whole genome shotgun (WGS) entry which is preliminary data.</text>
</comment>
<accession>A0A1R2BUN5</accession>
<protein>
    <recommendedName>
        <fullName evidence="3">SMP-30/Gluconolactonase/LRE-like region domain-containing protein</fullName>
    </recommendedName>
</protein>
<organism evidence="1 2">
    <name type="scientific">Stentor coeruleus</name>
    <dbReference type="NCBI Taxonomy" id="5963"/>
    <lineage>
        <taxon>Eukaryota</taxon>
        <taxon>Sar</taxon>
        <taxon>Alveolata</taxon>
        <taxon>Ciliophora</taxon>
        <taxon>Postciliodesmatophora</taxon>
        <taxon>Heterotrichea</taxon>
        <taxon>Heterotrichida</taxon>
        <taxon>Stentoridae</taxon>
        <taxon>Stentor</taxon>
    </lineage>
</organism>
<gene>
    <name evidence="1" type="ORF">SteCoe_19269</name>
</gene>
<keyword evidence="2" id="KW-1185">Reference proteome</keyword>
<name>A0A1R2BUN5_9CILI</name>
<proteinExistence type="predicted"/>
<evidence type="ECO:0000313" key="2">
    <source>
        <dbReference type="Proteomes" id="UP000187209"/>
    </source>
</evidence>